<reference evidence="2 3" key="1">
    <citation type="submission" date="2018-11" db="EMBL/GenBank/DDBJ databases">
        <title>Draft genome sequence of Gordonia sp. RS15-1S isolated from rice stems.</title>
        <authorList>
            <person name="Muangham S."/>
        </authorList>
    </citation>
    <scope>NUCLEOTIDE SEQUENCE [LARGE SCALE GENOMIC DNA]</scope>
    <source>
        <strain evidence="2 3">RS15-1S</strain>
    </source>
</reference>
<protein>
    <recommendedName>
        <fullName evidence="4">Glycerophosphoryl diester phosphodiesterase membrane domain-containing protein</fullName>
    </recommendedName>
</protein>
<evidence type="ECO:0008006" key="4">
    <source>
        <dbReference type="Google" id="ProtNLM"/>
    </source>
</evidence>
<feature type="transmembrane region" description="Helical" evidence="1">
    <location>
        <begin position="213"/>
        <end position="234"/>
    </location>
</feature>
<comment type="caution">
    <text evidence="2">The sequence shown here is derived from an EMBL/GenBank/DDBJ whole genome shotgun (WGS) entry which is preliminary data.</text>
</comment>
<keyword evidence="1" id="KW-0472">Membrane</keyword>
<evidence type="ECO:0000256" key="1">
    <source>
        <dbReference type="SAM" id="Phobius"/>
    </source>
</evidence>
<keyword evidence="3" id="KW-1185">Reference proteome</keyword>
<keyword evidence="1" id="KW-0812">Transmembrane</keyword>
<accession>A0A3N4HEK9</accession>
<feature type="transmembrane region" description="Helical" evidence="1">
    <location>
        <begin position="41"/>
        <end position="66"/>
    </location>
</feature>
<feature type="transmembrane region" description="Helical" evidence="1">
    <location>
        <begin position="129"/>
        <end position="151"/>
    </location>
</feature>
<dbReference type="AlphaFoldDB" id="A0A3N4HEK9"/>
<gene>
    <name evidence="2" type="ORF">EF294_06485</name>
</gene>
<dbReference type="EMBL" id="RKMH01000004">
    <property type="protein sequence ID" value="RPA64764.1"/>
    <property type="molecule type" value="Genomic_DNA"/>
</dbReference>
<evidence type="ECO:0000313" key="2">
    <source>
        <dbReference type="EMBL" id="RPA64764.1"/>
    </source>
</evidence>
<dbReference type="OrthoDB" id="121140at2"/>
<name>A0A3N4HEK9_9ACTN</name>
<evidence type="ECO:0000313" key="3">
    <source>
        <dbReference type="Proteomes" id="UP000267536"/>
    </source>
</evidence>
<organism evidence="2 3">
    <name type="scientific">Gordonia oryzae</name>
    <dbReference type="NCBI Taxonomy" id="2487349"/>
    <lineage>
        <taxon>Bacteria</taxon>
        <taxon>Bacillati</taxon>
        <taxon>Actinomycetota</taxon>
        <taxon>Actinomycetes</taxon>
        <taxon>Mycobacteriales</taxon>
        <taxon>Gordoniaceae</taxon>
        <taxon>Gordonia</taxon>
    </lineage>
</organism>
<proteinExistence type="predicted"/>
<dbReference type="Proteomes" id="UP000267536">
    <property type="component" value="Unassembled WGS sequence"/>
</dbReference>
<sequence length="305" mass="31793">MPRHVGPPPTHKPGIIALRPLNVGDLISGTFAAVFGNPRVYFGWSAVVSAVATVGGLLVLVVVRLVSDAGLFDVRAWLAGGPDAVSDAAWVGRWMLAGLVAYPVARDVVGARSGWVESWRFMRGSIWRILGGTALLGLVTLVCLTPAVVVIELGLDSVGVATFVAVLIVTAVLVLAYSWLYIRMSLTVPAAAVEGLGPVAALARSVTLTRRSFGRYFAVVLLLNLITVVIEFVLSQVVDAVTGLSGGVLGGVIAIVAATLVAALIQTLIAVATALMHVDARIRTEGFDIELNQSLSGGGTPWAPR</sequence>
<feature type="transmembrane region" description="Helical" evidence="1">
    <location>
        <begin position="246"/>
        <end position="275"/>
    </location>
</feature>
<feature type="transmembrane region" description="Helical" evidence="1">
    <location>
        <begin position="157"/>
        <end position="180"/>
    </location>
</feature>
<keyword evidence="1" id="KW-1133">Transmembrane helix</keyword>